<evidence type="ECO:0000313" key="3">
    <source>
        <dbReference type="Proteomes" id="UP000000768"/>
    </source>
</evidence>
<keyword evidence="3" id="KW-1185">Reference proteome</keyword>
<evidence type="ECO:0000256" key="1">
    <source>
        <dbReference type="SAM" id="MobiDB-lite"/>
    </source>
</evidence>
<dbReference type="InParanoid" id="A0A1B6QB82"/>
<evidence type="ECO:0000313" key="2">
    <source>
        <dbReference type="EMBL" id="KXG35189.1"/>
    </source>
</evidence>
<name>A0A1B6QB82_SORBI</name>
<proteinExistence type="predicted"/>
<gene>
    <name evidence="2" type="ORF">SORBI_3002G144400</name>
</gene>
<dbReference type="Proteomes" id="UP000000768">
    <property type="component" value="Chromosome 2"/>
</dbReference>
<dbReference type="Gramene" id="KXG35189">
    <property type="protein sequence ID" value="KXG35189"/>
    <property type="gene ID" value="SORBI_3002G144400"/>
</dbReference>
<accession>A0A1B6QB82</accession>
<protein>
    <submittedName>
        <fullName evidence="2">Uncharacterized protein</fullName>
    </submittedName>
</protein>
<dbReference type="EMBL" id="CM000761">
    <property type="protein sequence ID" value="KXG35189.1"/>
    <property type="molecule type" value="Genomic_DNA"/>
</dbReference>
<reference evidence="2 3" key="1">
    <citation type="journal article" date="2009" name="Nature">
        <title>The Sorghum bicolor genome and the diversification of grasses.</title>
        <authorList>
            <person name="Paterson A.H."/>
            <person name="Bowers J.E."/>
            <person name="Bruggmann R."/>
            <person name="Dubchak I."/>
            <person name="Grimwood J."/>
            <person name="Gundlach H."/>
            <person name="Haberer G."/>
            <person name="Hellsten U."/>
            <person name="Mitros T."/>
            <person name="Poliakov A."/>
            <person name="Schmutz J."/>
            <person name="Spannagl M."/>
            <person name="Tang H."/>
            <person name="Wang X."/>
            <person name="Wicker T."/>
            <person name="Bharti A.K."/>
            <person name="Chapman J."/>
            <person name="Feltus F.A."/>
            <person name="Gowik U."/>
            <person name="Grigoriev I.V."/>
            <person name="Lyons E."/>
            <person name="Maher C.A."/>
            <person name="Martis M."/>
            <person name="Narechania A."/>
            <person name="Otillar R.P."/>
            <person name="Penning B.W."/>
            <person name="Salamov A.A."/>
            <person name="Wang Y."/>
            <person name="Zhang L."/>
            <person name="Carpita N.C."/>
            <person name="Freeling M."/>
            <person name="Gingle A.R."/>
            <person name="Hash C.T."/>
            <person name="Keller B."/>
            <person name="Klein P."/>
            <person name="Kresovich S."/>
            <person name="McCann M.C."/>
            <person name="Ming R."/>
            <person name="Peterson D.G."/>
            <person name="Mehboob-ur-Rahman"/>
            <person name="Ware D."/>
            <person name="Westhoff P."/>
            <person name="Mayer K.F."/>
            <person name="Messing J."/>
            <person name="Rokhsar D.S."/>
        </authorList>
    </citation>
    <scope>NUCLEOTIDE SEQUENCE [LARGE SCALE GENOMIC DNA]</scope>
    <source>
        <strain evidence="3">cv. BTx623</strain>
    </source>
</reference>
<reference evidence="3" key="2">
    <citation type="journal article" date="2018" name="Plant J.">
        <title>The Sorghum bicolor reference genome: improved assembly, gene annotations, a transcriptome atlas, and signatures of genome organization.</title>
        <authorList>
            <person name="McCormick R.F."/>
            <person name="Truong S.K."/>
            <person name="Sreedasyam A."/>
            <person name="Jenkins J."/>
            <person name="Shu S."/>
            <person name="Sims D."/>
            <person name="Kennedy M."/>
            <person name="Amirebrahimi M."/>
            <person name="Weers B.D."/>
            <person name="McKinley B."/>
            <person name="Mattison A."/>
            <person name="Morishige D.T."/>
            <person name="Grimwood J."/>
            <person name="Schmutz J."/>
            <person name="Mullet J.E."/>
        </authorList>
    </citation>
    <scope>NUCLEOTIDE SEQUENCE [LARGE SCALE GENOMIC DNA]</scope>
    <source>
        <strain evidence="3">cv. BTx623</strain>
    </source>
</reference>
<dbReference type="AlphaFoldDB" id="A0A1B6QB82"/>
<organism evidence="2 3">
    <name type="scientific">Sorghum bicolor</name>
    <name type="common">Sorghum</name>
    <name type="synonym">Sorghum vulgare</name>
    <dbReference type="NCBI Taxonomy" id="4558"/>
    <lineage>
        <taxon>Eukaryota</taxon>
        <taxon>Viridiplantae</taxon>
        <taxon>Streptophyta</taxon>
        <taxon>Embryophyta</taxon>
        <taxon>Tracheophyta</taxon>
        <taxon>Spermatophyta</taxon>
        <taxon>Magnoliopsida</taxon>
        <taxon>Liliopsida</taxon>
        <taxon>Poales</taxon>
        <taxon>Poaceae</taxon>
        <taxon>PACMAD clade</taxon>
        <taxon>Panicoideae</taxon>
        <taxon>Andropogonodae</taxon>
        <taxon>Andropogoneae</taxon>
        <taxon>Sorghinae</taxon>
        <taxon>Sorghum</taxon>
    </lineage>
</organism>
<feature type="region of interest" description="Disordered" evidence="1">
    <location>
        <begin position="1"/>
        <end position="24"/>
    </location>
</feature>
<sequence>MPRRKIRNDLTPIQSRSYAKEPPLAPTVHHNLASSRISCITVFKLGRHPSKTITSMLPNLPCHRDNK</sequence>